<feature type="domain" description="Xylose isomerase-like TIM barrel" evidence="1">
    <location>
        <begin position="23"/>
        <end position="241"/>
    </location>
</feature>
<dbReference type="InterPro" id="IPR050312">
    <property type="entry name" value="IolE/XylAMocC-like"/>
</dbReference>
<evidence type="ECO:0000313" key="3">
    <source>
        <dbReference type="Proteomes" id="UP000248021"/>
    </source>
</evidence>
<comment type="caution">
    <text evidence="2">The sequence shown here is derived from an EMBL/GenBank/DDBJ whole genome shotgun (WGS) entry which is preliminary data.</text>
</comment>
<sequence length="272" mass="29349">MSAFPIIVFTKPWVSETLPELADKIAAAGLDGVELAVRPGYQVTPETAAGGLQEAARIFAARGLKIASIAGSADEAMIAACGDAGIPLIRVMAPIDMSIGYHRSIENHQRRFDAVLPALQRHKVTIGVQNHYGFFVGSSAGLLHLLGKYEPRHICAVLDMAHCALDGEPVPMAVDIIKDHLHGLVNFKSAYRARVNGPEDEAIFKVKWTTHRHGAYSWGEFADCLRAIGFHGTLCLPAEYSDPASGTQRMGDAVLPYLKKDLAHLSALTSGW</sequence>
<dbReference type="Pfam" id="PF01261">
    <property type="entry name" value="AP_endonuc_2"/>
    <property type="match status" value="1"/>
</dbReference>
<dbReference type="InterPro" id="IPR036237">
    <property type="entry name" value="Xyl_isomerase-like_sf"/>
</dbReference>
<dbReference type="Proteomes" id="UP000248021">
    <property type="component" value="Unassembled WGS sequence"/>
</dbReference>
<reference evidence="2 3" key="1">
    <citation type="submission" date="2018-05" db="EMBL/GenBank/DDBJ databases">
        <title>Genomic Encyclopedia of Type Strains, Phase IV (KMG-IV): sequencing the most valuable type-strain genomes for metagenomic binning, comparative biology and taxonomic classification.</title>
        <authorList>
            <person name="Goeker M."/>
        </authorList>
    </citation>
    <scope>NUCLEOTIDE SEQUENCE [LARGE SCALE GENOMIC DNA]</scope>
    <source>
        <strain evidence="2 3">DSM 6462</strain>
    </source>
</reference>
<dbReference type="InterPro" id="IPR013022">
    <property type="entry name" value="Xyl_isomerase-like_TIM-brl"/>
</dbReference>
<dbReference type="PANTHER" id="PTHR12110">
    <property type="entry name" value="HYDROXYPYRUVATE ISOMERASE"/>
    <property type="match status" value="1"/>
</dbReference>
<organism evidence="2 3">
    <name type="scientific">Chelatococcus asaccharovorans</name>
    <dbReference type="NCBI Taxonomy" id="28210"/>
    <lineage>
        <taxon>Bacteria</taxon>
        <taxon>Pseudomonadati</taxon>
        <taxon>Pseudomonadota</taxon>
        <taxon>Alphaproteobacteria</taxon>
        <taxon>Hyphomicrobiales</taxon>
        <taxon>Chelatococcaceae</taxon>
        <taxon>Chelatococcus</taxon>
    </lineage>
</organism>
<evidence type="ECO:0000259" key="1">
    <source>
        <dbReference type="Pfam" id="PF01261"/>
    </source>
</evidence>
<dbReference type="RefSeq" id="WP_170147436.1">
    <property type="nucleotide sequence ID" value="NZ_JAHBRY010000002.1"/>
</dbReference>
<proteinExistence type="predicted"/>
<evidence type="ECO:0000313" key="2">
    <source>
        <dbReference type="EMBL" id="PXW54126.1"/>
    </source>
</evidence>
<accession>A0A2V3TXM3</accession>
<keyword evidence="3" id="KW-1185">Reference proteome</keyword>
<dbReference type="GO" id="GO:0016853">
    <property type="term" value="F:isomerase activity"/>
    <property type="evidence" value="ECO:0007669"/>
    <property type="project" value="UniProtKB-KW"/>
</dbReference>
<gene>
    <name evidence="2" type="ORF">C7450_112155</name>
</gene>
<dbReference type="SUPFAM" id="SSF51658">
    <property type="entry name" value="Xylose isomerase-like"/>
    <property type="match status" value="1"/>
</dbReference>
<keyword evidence="2" id="KW-0413">Isomerase</keyword>
<dbReference type="Gene3D" id="3.20.20.150">
    <property type="entry name" value="Divalent-metal-dependent TIM barrel enzymes"/>
    <property type="match status" value="1"/>
</dbReference>
<name>A0A2V3TXM3_9HYPH</name>
<dbReference type="EMBL" id="QJJK01000012">
    <property type="protein sequence ID" value="PXW54126.1"/>
    <property type="molecule type" value="Genomic_DNA"/>
</dbReference>
<dbReference type="PANTHER" id="PTHR12110:SF41">
    <property type="entry name" value="INOSOSE DEHYDRATASE"/>
    <property type="match status" value="1"/>
</dbReference>
<dbReference type="AlphaFoldDB" id="A0A2V3TXM3"/>
<protein>
    <submittedName>
        <fullName evidence="2">Sugar phosphate isomerase/epimerase</fullName>
    </submittedName>
</protein>